<dbReference type="HOGENOM" id="CLU_2601337_0_0_0"/>
<evidence type="ECO:0000313" key="2">
    <source>
        <dbReference type="Proteomes" id="UP000003806"/>
    </source>
</evidence>
<protein>
    <submittedName>
        <fullName evidence="1">Uncharacterized protein</fullName>
    </submittedName>
</protein>
<reference evidence="1 2" key="1">
    <citation type="submission" date="2011-11" db="EMBL/GenBank/DDBJ databases">
        <title>The Noncontiguous Finished genome of Jonquetella anthropi DSM 22815.</title>
        <authorList>
            <consortium name="US DOE Joint Genome Institute (JGI-PGF)"/>
            <person name="Lucas S."/>
            <person name="Copeland A."/>
            <person name="Lapidus A."/>
            <person name="Glavina del Rio T."/>
            <person name="Dalin E."/>
            <person name="Tice H."/>
            <person name="Bruce D."/>
            <person name="Goodwin L."/>
            <person name="Pitluck S."/>
            <person name="Peters L."/>
            <person name="Mikhailova N."/>
            <person name="Held B."/>
            <person name="Kyrpides N."/>
            <person name="Mavromatis K."/>
            <person name="Ivanova N."/>
            <person name="Markowitz V."/>
            <person name="Cheng J.-F."/>
            <person name="Hugenholtz P."/>
            <person name="Woyke T."/>
            <person name="Wu D."/>
            <person name="Gronow S."/>
            <person name="Wellnitz S."/>
            <person name="Brambilla E."/>
            <person name="Klenk H.-P."/>
            <person name="Eisen J.A."/>
        </authorList>
    </citation>
    <scope>NUCLEOTIDE SEQUENCE [LARGE SCALE GENOMIC DNA]</scope>
    <source>
        <strain evidence="1 2">DSM 22815</strain>
    </source>
</reference>
<evidence type="ECO:0000313" key="1">
    <source>
        <dbReference type="EMBL" id="EHM12998.1"/>
    </source>
</evidence>
<dbReference type="AlphaFoldDB" id="H0UJY8"/>
<dbReference type="Proteomes" id="UP000003806">
    <property type="component" value="Chromosome"/>
</dbReference>
<dbReference type="EMBL" id="CM001376">
    <property type="protein sequence ID" value="EHM12998.1"/>
    <property type="molecule type" value="Genomic_DNA"/>
</dbReference>
<proteinExistence type="predicted"/>
<accession>H0UJY8</accession>
<sequence>MGRPHCCYCFVDFCYVPFLFSRFVAFRYRWCVSDRSVNTSDISSHWGFSFVALNQRYAHVPTQVHYVSLPISRLLMEQE</sequence>
<gene>
    <name evidence="1" type="ORF">JonanDRAFT_0600</name>
</gene>
<name>H0UJY8_9BACT</name>
<keyword evidence="2" id="KW-1185">Reference proteome</keyword>
<organism evidence="1 2">
    <name type="scientific">Jonquetella anthropi DSM 22815</name>
    <dbReference type="NCBI Taxonomy" id="885272"/>
    <lineage>
        <taxon>Bacteria</taxon>
        <taxon>Thermotogati</taxon>
        <taxon>Synergistota</taxon>
        <taxon>Synergistia</taxon>
        <taxon>Synergistales</taxon>
        <taxon>Dethiosulfovibrionaceae</taxon>
        <taxon>Jonquetella</taxon>
    </lineage>
</organism>